<evidence type="ECO:0000256" key="1">
    <source>
        <dbReference type="SAM" id="MobiDB-lite"/>
    </source>
</evidence>
<protein>
    <submittedName>
        <fullName evidence="3">ATP synthase protein i</fullName>
    </submittedName>
</protein>
<reference evidence="4" key="2">
    <citation type="submission" date="2012-03" db="EMBL/GenBank/DDBJ databases">
        <title>Genome sequence of the fruiting myxobacterium Corallococcus coralloides DSM 2259.</title>
        <authorList>
            <person name="Huntley S."/>
            <person name="Zhang Y."/>
            <person name="Treuner-Lange A."/>
            <person name="Sensen C.W."/>
            <person name="Sogaard-Andersen L."/>
        </authorList>
    </citation>
    <scope>NUCLEOTIDE SEQUENCE [LARGE SCALE GENOMIC DNA]</scope>
    <source>
        <strain evidence="4">ATCC 25202 / DSM 2259 / NBRC 100086 / M2</strain>
    </source>
</reference>
<feature type="transmembrane region" description="Helical" evidence="2">
    <location>
        <begin position="57"/>
        <end position="78"/>
    </location>
</feature>
<dbReference type="Pfam" id="PF09527">
    <property type="entry name" value="ATPase_gene1"/>
    <property type="match status" value="1"/>
</dbReference>
<dbReference type="RefSeq" id="WP_014400385.1">
    <property type="nucleotide sequence ID" value="NC_017030.1"/>
</dbReference>
<proteinExistence type="predicted"/>
<accession>H8MQH2</accession>
<dbReference type="eggNOG" id="COG5336">
    <property type="taxonomic scope" value="Bacteria"/>
</dbReference>
<reference evidence="3 4" key="1">
    <citation type="journal article" date="2012" name="J. Bacteriol.">
        <title>Complete Genome Sequence of the Fruiting Myxobacterium Corallococcus coralloides DSM 2259.</title>
        <authorList>
            <person name="Huntley S."/>
            <person name="Zhang Y."/>
            <person name="Treuner-Lange A."/>
            <person name="Kneip S."/>
            <person name="Sensen C.W."/>
            <person name="Sogaard-Andersen L."/>
        </authorList>
    </citation>
    <scope>NUCLEOTIDE SEQUENCE [LARGE SCALE GENOMIC DNA]</scope>
    <source>
        <strain evidence="4">ATCC 25202 / DSM 2259 / NBRC 100086 / M2</strain>
    </source>
</reference>
<dbReference type="EMBL" id="CP003389">
    <property type="protein sequence ID" value="AFE07633.1"/>
    <property type="molecule type" value="Genomic_DNA"/>
</dbReference>
<name>H8MQH2_CORCM</name>
<dbReference type="HOGENOM" id="CLU_2463798_0_0_7"/>
<dbReference type="InterPro" id="IPR032820">
    <property type="entry name" value="ATPase_put"/>
</dbReference>
<organism evidence="3 4">
    <name type="scientific">Corallococcus coralloides (strain ATCC 25202 / DSM 2259 / NBRC 100086 / M2)</name>
    <name type="common">Myxococcus coralloides</name>
    <dbReference type="NCBI Taxonomy" id="1144275"/>
    <lineage>
        <taxon>Bacteria</taxon>
        <taxon>Pseudomonadati</taxon>
        <taxon>Myxococcota</taxon>
        <taxon>Myxococcia</taxon>
        <taxon>Myxococcales</taxon>
        <taxon>Cystobacterineae</taxon>
        <taxon>Myxococcaceae</taxon>
        <taxon>Corallococcus</taxon>
    </lineage>
</organism>
<feature type="transmembrane region" description="Helical" evidence="2">
    <location>
        <begin position="33"/>
        <end position="51"/>
    </location>
</feature>
<feature type="compositionally biased region" description="Basic and acidic residues" evidence="1">
    <location>
        <begin position="1"/>
        <end position="11"/>
    </location>
</feature>
<gene>
    <name evidence="3" type="ordered locus">COCOR_07605</name>
</gene>
<feature type="region of interest" description="Disordered" evidence="1">
    <location>
        <begin position="1"/>
        <end position="20"/>
    </location>
</feature>
<evidence type="ECO:0000313" key="3">
    <source>
        <dbReference type="EMBL" id="AFE07633.1"/>
    </source>
</evidence>
<dbReference type="AlphaFoldDB" id="H8MQH2"/>
<dbReference type="Proteomes" id="UP000007587">
    <property type="component" value="Chromosome"/>
</dbReference>
<evidence type="ECO:0000256" key="2">
    <source>
        <dbReference type="SAM" id="Phobius"/>
    </source>
</evidence>
<evidence type="ECO:0000313" key="4">
    <source>
        <dbReference type="Proteomes" id="UP000007587"/>
    </source>
</evidence>
<dbReference type="STRING" id="1144275.COCOR_07605"/>
<keyword evidence="4" id="KW-1185">Reference proteome</keyword>
<dbReference type="InParanoid" id="H8MQH2"/>
<keyword evidence="2" id="KW-0812">Transmembrane</keyword>
<dbReference type="KEGG" id="ccx:COCOR_07605"/>
<keyword evidence="2" id="KW-0472">Membrane</keyword>
<dbReference type="OrthoDB" id="5383185at2"/>
<sequence>MADQEPRKQEDAPGSELGETARQMRAAEPYISAVWKLVGGAVVGVLGGYFLDRWLGTAPWLLLGLSLVGIGVGFYSFLHAMARLGKRK</sequence>
<keyword evidence="2" id="KW-1133">Transmembrane helix</keyword>